<evidence type="ECO:0000256" key="9">
    <source>
        <dbReference type="ARBA" id="ARBA00023306"/>
    </source>
</evidence>
<keyword evidence="7 11" id="KW-1133">Transmembrane helix</keyword>
<sequence>MSVGKSKTSYANAIIGVSLVLFLLGTLGWLVINGRGLTRAFKEDIEVQVDFHDNTRDENVTKMKSILDAQPFVRQSKIVTKEEALKMMNDLEGENVDELTGANPLFTSLTLNLHSEYVNKDSLEKIKQFIMQSNVVHDVTYPKVVVTQMNDNFRKISLILGAISLLLFVVVVILIDNTVRLAMFSNRFLIKTMQMVGATRWFISKPFDTRAIINGLLSGIIAVAGLWFVIAFAESRLPELKLLHEPVLLALLMIGMVLMGIMISLVSTHRSVVKYLKVQVEDLY</sequence>
<dbReference type="InterPro" id="IPR003838">
    <property type="entry name" value="ABC3_permease_C"/>
</dbReference>
<evidence type="ECO:0000256" key="1">
    <source>
        <dbReference type="ARBA" id="ARBA00004651"/>
    </source>
</evidence>
<evidence type="ECO:0000256" key="7">
    <source>
        <dbReference type="ARBA" id="ARBA00022989"/>
    </source>
</evidence>
<feature type="transmembrane region" description="Helical" evidence="11">
    <location>
        <begin position="12"/>
        <end position="32"/>
    </location>
</feature>
<feature type="domain" description="ABC3 transporter permease C-terminal" evidence="12">
    <location>
        <begin position="162"/>
        <end position="269"/>
    </location>
</feature>
<feature type="transmembrane region" description="Helical" evidence="11">
    <location>
        <begin position="156"/>
        <end position="175"/>
    </location>
</feature>
<dbReference type="InterPro" id="IPR004513">
    <property type="entry name" value="FtsX"/>
</dbReference>
<dbReference type="GO" id="GO:0051301">
    <property type="term" value="P:cell division"/>
    <property type="evidence" value="ECO:0007669"/>
    <property type="project" value="UniProtKB-KW"/>
</dbReference>
<gene>
    <name evidence="14" type="ORF">DN068_05380</name>
</gene>
<keyword evidence="8 10" id="KW-0472">Membrane</keyword>
<evidence type="ECO:0000313" key="15">
    <source>
        <dbReference type="Proteomes" id="UP000248745"/>
    </source>
</evidence>
<evidence type="ECO:0000256" key="8">
    <source>
        <dbReference type="ARBA" id="ARBA00023136"/>
    </source>
</evidence>
<comment type="subcellular location">
    <subcellularLocation>
        <location evidence="1">Cell membrane</location>
        <topology evidence="1">Multi-pass membrane protein</topology>
    </subcellularLocation>
</comment>
<dbReference type="EMBL" id="QKTW01000009">
    <property type="protein sequence ID" value="PZF73774.1"/>
    <property type="molecule type" value="Genomic_DNA"/>
</dbReference>
<comment type="caution">
    <text evidence="14">The sequence shown here is derived from an EMBL/GenBank/DDBJ whole genome shotgun (WGS) entry which is preliminary data.</text>
</comment>
<dbReference type="Proteomes" id="UP000248745">
    <property type="component" value="Unassembled WGS sequence"/>
</dbReference>
<accession>A0A2W2B0I9</accession>
<dbReference type="PANTHER" id="PTHR47755:SF1">
    <property type="entry name" value="CELL DIVISION PROTEIN FTSX"/>
    <property type="match status" value="1"/>
</dbReference>
<protein>
    <recommendedName>
        <fullName evidence="3 10">Cell division protein FtsX</fullName>
    </recommendedName>
</protein>
<dbReference type="Pfam" id="PF18075">
    <property type="entry name" value="FtsX_ECD"/>
    <property type="match status" value="1"/>
</dbReference>
<evidence type="ECO:0000256" key="10">
    <source>
        <dbReference type="PIRNR" id="PIRNR003097"/>
    </source>
</evidence>
<evidence type="ECO:0000313" key="14">
    <source>
        <dbReference type="EMBL" id="PZF73774.1"/>
    </source>
</evidence>
<dbReference type="GO" id="GO:0005886">
    <property type="term" value="C:plasma membrane"/>
    <property type="evidence" value="ECO:0007669"/>
    <property type="project" value="UniProtKB-SubCell"/>
</dbReference>
<keyword evidence="5 10" id="KW-0132">Cell division</keyword>
<dbReference type="PANTHER" id="PTHR47755">
    <property type="entry name" value="CELL DIVISION PROTEIN FTSX"/>
    <property type="match status" value="1"/>
</dbReference>
<keyword evidence="6 11" id="KW-0812">Transmembrane</keyword>
<dbReference type="PIRSF" id="PIRSF003097">
    <property type="entry name" value="FtsX"/>
    <property type="match status" value="1"/>
</dbReference>
<reference evidence="14 15" key="1">
    <citation type="submission" date="2018-06" db="EMBL/GenBank/DDBJ databases">
        <title>Mucibacter soli gen. nov., sp. nov., a new member of the family Chitinophagaceae producing mucin.</title>
        <authorList>
            <person name="Kim M.-K."/>
            <person name="Park S."/>
            <person name="Kim T.-S."/>
            <person name="Joung Y."/>
            <person name="Han J.-H."/>
            <person name="Kim S.B."/>
        </authorList>
    </citation>
    <scope>NUCLEOTIDE SEQUENCE [LARGE SCALE GENOMIC DNA]</scope>
    <source>
        <strain evidence="14 15">R1-15</strain>
    </source>
</reference>
<organism evidence="14 15">
    <name type="scientific">Taibaiella soli</name>
    <dbReference type="NCBI Taxonomy" id="1649169"/>
    <lineage>
        <taxon>Bacteria</taxon>
        <taxon>Pseudomonadati</taxon>
        <taxon>Bacteroidota</taxon>
        <taxon>Chitinophagia</taxon>
        <taxon>Chitinophagales</taxon>
        <taxon>Chitinophagaceae</taxon>
        <taxon>Taibaiella</taxon>
    </lineage>
</organism>
<feature type="transmembrane region" description="Helical" evidence="11">
    <location>
        <begin position="215"/>
        <end position="235"/>
    </location>
</feature>
<name>A0A2W2B0I9_9BACT</name>
<dbReference type="Pfam" id="PF02687">
    <property type="entry name" value="FtsX"/>
    <property type="match status" value="1"/>
</dbReference>
<keyword evidence="15" id="KW-1185">Reference proteome</keyword>
<dbReference type="Gene3D" id="3.30.70.3040">
    <property type="match status" value="1"/>
</dbReference>
<evidence type="ECO:0000259" key="12">
    <source>
        <dbReference type="Pfam" id="PF02687"/>
    </source>
</evidence>
<dbReference type="RefSeq" id="WP_110997872.1">
    <property type="nucleotide sequence ID" value="NZ_QKTW01000009.1"/>
</dbReference>
<proteinExistence type="inferred from homology"/>
<dbReference type="OrthoDB" id="9813411at2"/>
<evidence type="ECO:0000256" key="6">
    <source>
        <dbReference type="ARBA" id="ARBA00022692"/>
    </source>
</evidence>
<evidence type="ECO:0000256" key="4">
    <source>
        <dbReference type="ARBA" id="ARBA00022475"/>
    </source>
</evidence>
<evidence type="ECO:0000256" key="2">
    <source>
        <dbReference type="ARBA" id="ARBA00007379"/>
    </source>
</evidence>
<evidence type="ECO:0000256" key="3">
    <source>
        <dbReference type="ARBA" id="ARBA00021907"/>
    </source>
</evidence>
<feature type="transmembrane region" description="Helical" evidence="11">
    <location>
        <begin position="247"/>
        <end position="267"/>
    </location>
</feature>
<evidence type="ECO:0000256" key="11">
    <source>
        <dbReference type="SAM" id="Phobius"/>
    </source>
</evidence>
<evidence type="ECO:0000256" key="5">
    <source>
        <dbReference type="ARBA" id="ARBA00022618"/>
    </source>
</evidence>
<comment type="similarity">
    <text evidence="2 10">Belongs to the ABC-4 integral membrane protein family. FtsX subfamily.</text>
</comment>
<keyword evidence="9 10" id="KW-0131">Cell cycle</keyword>
<dbReference type="AlphaFoldDB" id="A0A2W2B0I9"/>
<evidence type="ECO:0000259" key="13">
    <source>
        <dbReference type="Pfam" id="PF18075"/>
    </source>
</evidence>
<dbReference type="InterPro" id="IPR040690">
    <property type="entry name" value="FtsX_ECD"/>
</dbReference>
<keyword evidence="4 10" id="KW-1003">Cell membrane</keyword>
<feature type="domain" description="FtsX extracellular" evidence="13">
    <location>
        <begin position="45"/>
        <end position="139"/>
    </location>
</feature>